<sequence>MTTNNASANVPHTILKSVLMNSPNAVAPPDATAEPEQDKNLDMLFSCKW</sequence>
<comment type="caution">
    <text evidence="1">The sequence shown here is derived from an EMBL/GenBank/DDBJ whole genome shotgun (WGS) entry which is preliminary data.</text>
</comment>
<organism evidence="1">
    <name type="scientific">Escherichia coli</name>
    <dbReference type="NCBI Taxonomy" id="562"/>
    <lineage>
        <taxon>Bacteria</taxon>
        <taxon>Pseudomonadati</taxon>
        <taxon>Pseudomonadota</taxon>
        <taxon>Gammaproteobacteria</taxon>
        <taxon>Enterobacterales</taxon>
        <taxon>Enterobacteriaceae</taxon>
        <taxon>Escherichia</taxon>
    </lineage>
</organism>
<evidence type="ECO:0000313" key="1">
    <source>
        <dbReference type="EMBL" id="HAG5769320.1"/>
    </source>
</evidence>
<protein>
    <submittedName>
        <fullName evidence="1">Uncharacterized protein</fullName>
    </submittedName>
</protein>
<name>A0A789M9G3_ECOLX</name>
<dbReference type="EMBL" id="DAAYTU010000004">
    <property type="protein sequence ID" value="HAG5769320.1"/>
    <property type="molecule type" value="Genomic_DNA"/>
</dbReference>
<reference evidence="1" key="1">
    <citation type="journal article" date="2018" name="Genome Biol.">
        <title>SKESA: strategic k-mer extension for scrupulous assemblies.</title>
        <authorList>
            <person name="Souvorov A."/>
            <person name="Agarwala R."/>
            <person name="Lipman D.J."/>
        </authorList>
    </citation>
    <scope>NUCLEOTIDE SEQUENCE [LARGE SCALE GENOMIC DNA]</scope>
    <source>
        <strain evidence="1">1839</strain>
    </source>
</reference>
<dbReference type="AlphaFoldDB" id="A0A789M9G3"/>
<accession>A0A789M9G3</accession>
<proteinExistence type="predicted"/>
<gene>
    <name evidence="1" type="ORF">GGB84_000919</name>
</gene>
<reference evidence="1" key="2">
    <citation type="submission" date="2020-02" db="EMBL/GenBank/DDBJ databases">
        <authorList>
            <consortium name="NCBI Pathogen Detection Project"/>
        </authorList>
    </citation>
    <scope>NUCLEOTIDE SEQUENCE</scope>
    <source>
        <strain evidence="1">1839</strain>
    </source>
</reference>